<evidence type="ECO:0000313" key="2">
    <source>
        <dbReference type="WBParaSite" id="ACRNAN_Path_1165.g4514.t1"/>
    </source>
</evidence>
<reference evidence="2" key="1">
    <citation type="submission" date="2022-11" db="UniProtKB">
        <authorList>
            <consortium name="WormBaseParasite"/>
        </authorList>
    </citation>
    <scope>IDENTIFICATION</scope>
</reference>
<dbReference type="WBParaSite" id="ACRNAN_Path_1165.g4514.t1">
    <property type="protein sequence ID" value="ACRNAN_Path_1165.g4514.t1"/>
    <property type="gene ID" value="ACRNAN_Path_1165.g4514"/>
</dbReference>
<name>A0A914BWT0_9BILA</name>
<organism evidence="1 2">
    <name type="scientific">Acrobeloides nanus</name>
    <dbReference type="NCBI Taxonomy" id="290746"/>
    <lineage>
        <taxon>Eukaryota</taxon>
        <taxon>Metazoa</taxon>
        <taxon>Ecdysozoa</taxon>
        <taxon>Nematoda</taxon>
        <taxon>Chromadorea</taxon>
        <taxon>Rhabditida</taxon>
        <taxon>Tylenchina</taxon>
        <taxon>Cephalobomorpha</taxon>
        <taxon>Cephaloboidea</taxon>
        <taxon>Cephalobidae</taxon>
        <taxon>Acrobeloides</taxon>
    </lineage>
</organism>
<evidence type="ECO:0000313" key="1">
    <source>
        <dbReference type="Proteomes" id="UP000887540"/>
    </source>
</evidence>
<accession>A0A914BWT0</accession>
<sequence>MQRFQSFLPHSQTLKDRLFYWKNDSLVVNAIRAYAVSRKVVPQKEKPSKIVVDKDTQKLCQFACIDYKVNSTSPGPILKANNQYPDWLFKLRLPNPKPLEELDPEKDGWLYWKALRKRQVEEKRFRMKLKFRYIDLQDSPSKRKFNEADKFGNFL</sequence>
<proteinExistence type="predicted"/>
<keyword evidence="1" id="KW-1185">Reference proteome</keyword>
<dbReference type="AlphaFoldDB" id="A0A914BWT0"/>
<dbReference type="Proteomes" id="UP000887540">
    <property type="component" value="Unplaced"/>
</dbReference>
<protein>
    <submittedName>
        <fullName evidence="2">Mitochondrial ribosomal protein L54</fullName>
    </submittedName>
</protein>